<dbReference type="AlphaFoldDB" id="A0A4D6MAC5"/>
<evidence type="ECO:0000313" key="3">
    <source>
        <dbReference type="Proteomes" id="UP000501690"/>
    </source>
</evidence>
<reference evidence="2 3" key="1">
    <citation type="submission" date="2019-04" db="EMBL/GenBank/DDBJ databases">
        <title>An improved genome assembly and genetic linkage map for asparagus bean, Vigna unguiculata ssp. sesquipedialis.</title>
        <authorList>
            <person name="Xia Q."/>
            <person name="Zhang R."/>
            <person name="Dong Y."/>
        </authorList>
    </citation>
    <scope>NUCLEOTIDE SEQUENCE [LARGE SCALE GENOMIC DNA]</scope>
    <source>
        <tissue evidence="2">Leaf</tissue>
    </source>
</reference>
<gene>
    <name evidence="2" type="ORF">DEO72_LG6g1746</name>
</gene>
<evidence type="ECO:0000256" key="1">
    <source>
        <dbReference type="SAM" id="MobiDB-lite"/>
    </source>
</evidence>
<organism evidence="2 3">
    <name type="scientific">Vigna unguiculata</name>
    <name type="common">Cowpea</name>
    <dbReference type="NCBI Taxonomy" id="3917"/>
    <lineage>
        <taxon>Eukaryota</taxon>
        <taxon>Viridiplantae</taxon>
        <taxon>Streptophyta</taxon>
        <taxon>Embryophyta</taxon>
        <taxon>Tracheophyta</taxon>
        <taxon>Spermatophyta</taxon>
        <taxon>Magnoliopsida</taxon>
        <taxon>eudicotyledons</taxon>
        <taxon>Gunneridae</taxon>
        <taxon>Pentapetalae</taxon>
        <taxon>rosids</taxon>
        <taxon>fabids</taxon>
        <taxon>Fabales</taxon>
        <taxon>Fabaceae</taxon>
        <taxon>Papilionoideae</taxon>
        <taxon>50 kb inversion clade</taxon>
        <taxon>NPAAA clade</taxon>
        <taxon>indigoferoid/millettioid clade</taxon>
        <taxon>Phaseoleae</taxon>
        <taxon>Vigna</taxon>
    </lineage>
</organism>
<feature type="compositionally biased region" description="Low complexity" evidence="1">
    <location>
        <begin position="112"/>
        <end position="125"/>
    </location>
</feature>
<evidence type="ECO:0000313" key="2">
    <source>
        <dbReference type="EMBL" id="QCD97036.1"/>
    </source>
</evidence>
<proteinExistence type="predicted"/>
<dbReference type="Proteomes" id="UP000501690">
    <property type="component" value="Linkage Group LG6"/>
</dbReference>
<keyword evidence="3" id="KW-1185">Reference proteome</keyword>
<feature type="region of interest" description="Disordered" evidence="1">
    <location>
        <begin position="76"/>
        <end position="136"/>
    </location>
</feature>
<accession>A0A4D6MAC5</accession>
<sequence length="188" mass="20003">MTSIRGVTSVGGMTSAGGVTSVGGMTSMLCPEVDFHRCAKIIIGSRLPYGNFHKHVKFNMSLNLLITYMAMTRGARRGGSSSSYAETSKQEPRQRPTASVCRRGKGHHRESGPSSHGKASSSTSHGEVRPSSPTPVDIHEEQENIIHHENVVAGQDHDVLGGFPGGPEDTSLLTGFADHVAWAIWGPG</sequence>
<dbReference type="EMBL" id="CP039350">
    <property type="protein sequence ID" value="QCD97036.1"/>
    <property type="molecule type" value="Genomic_DNA"/>
</dbReference>
<name>A0A4D6MAC5_VIGUN</name>
<protein>
    <submittedName>
        <fullName evidence="2">Uncharacterized protein</fullName>
    </submittedName>
</protein>